<evidence type="ECO:0000256" key="5">
    <source>
        <dbReference type="SAM" id="Phobius"/>
    </source>
</evidence>
<reference evidence="6" key="2">
    <citation type="submission" date="2025-05" db="UniProtKB">
        <authorList>
            <consortium name="EnsemblMetazoa"/>
        </authorList>
    </citation>
    <scope>IDENTIFICATION</scope>
    <source>
        <strain evidence="6">Foshan</strain>
    </source>
</reference>
<sequence length="238" mass="28033">MATKKMSFTKEMRVVTRDIHNVSDALVNAKLAFALYDSAVWAEGLLIFYEIFKYLEQNVSHDFLPEEYHRAHQFEEDLTFYLGADWKTGHQPRKEVCDYIKHLEEIQRENPNLLVAYVYHLYMGLLSGGQILQKRRNLSRKFNPFANKNGKQGAALTTFEEHSIYELKQKMRKTIDDFGDRLDDGTRKRMMEESRKVFEMNNEVIKTVKGVNRANLKTLAYILILIFLYFVLKLTVFN</sequence>
<dbReference type="Pfam" id="PF01126">
    <property type="entry name" value="Heme_oxygenase"/>
    <property type="match status" value="1"/>
</dbReference>
<keyword evidence="1 4" id="KW-0349">Heme</keyword>
<evidence type="ECO:0000256" key="4">
    <source>
        <dbReference type="PIRNR" id="PIRNR000343"/>
    </source>
</evidence>
<keyword evidence="2 4" id="KW-0479">Metal-binding</keyword>
<dbReference type="SUPFAM" id="SSF48613">
    <property type="entry name" value="Heme oxygenase-like"/>
    <property type="match status" value="1"/>
</dbReference>
<keyword evidence="5" id="KW-0812">Transmembrane</keyword>
<dbReference type="RefSeq" id="XP_019543955.3">
    <property type="nucleotide sequence ID" value="XM_019688410.3"/>
</dbReference>
<dbReference type="GeneID" id="109414568"/>
<organism evidence="6 7">
    <name type="scientific">Aedes albopictus</name>
    <name type="common">Asian tiger mosquito</name>
    <name type="synonym">Stegomyia albopicta</name>
    <dbReference type="NCBI Taxonomy" id="7160"/>
    <lineage>
        <taxon>Eukaryota</taxon>
        <taxon>Metazoa</taxon>
        <taxon>Ecdysozoa</taxon>
        <taxon>Arthropoda</taxon>
        <taxon>Hexapoda</taxon>
        <taxon>Insecta</taxon>
        <taxon>Pterygota</taxon>
        <taxon>Neoptera</taxon>
        <taxon>Endopterygota</taxon>
        <taxon>Diptera</taxon>
        <taxon>Nematocera</taxon>
        <taxon>Culicoidea</taxon>
        <taxon>Culicidae</taxon>
        <taxon>Culicinae</taxon>
        <taxon>Aedini</taxon>
        <taxon>Aedes</taxon>
        <taxon>Stegomyia</taxon>
    </lineage>
</organism>
<dbReference type="InterPro" id="IPR016053">
    <property type="entry name" value="Haem_Oase-like"/>
</dbReference>
<dbReference type="PANTHER" id="PTHR10720:SF0">
    <property type="entry name" value="HEME OXYGENASE"/>
    <property type="match status" value="1"/>
</dbReference>
<keyword evidence="5" id="KW-0472">Membrane</keyword>
<evidence type="ECO:0000256" key="3">
    <source>
        <dbReference type="ARBA" id="ARBA00023004"/>
    </source>
</evidence>
<dbReference type="CDD" id="cd19165">
    <property type="entry name" value="HemeO"/>
    <property type="match status" value="1"/>
</dbReference>
<dbReference type="InterPro" id="IPR016084">
    <property type="entry name" value="Haem_Oase-like_multi-hlx"/>
</dbReference>
<comment type="similarity">
    <text evidence="4">Belongs to the heme oxygenase family.</text>
</comment>
<dbReference type="InterPro" id="IPR002051">
    <property type="entry name" value="Haem_Oase"/>
</dbReference>
<dbReference type="EnsemblMetazoa" id="AALFPA23_020769.R30661">
    <property type="protein sequence ID" value="AALFPA23_020769.P30661"/>
    <property type="gene ID" value="AALFPA23_020769"/>
</dbReference>
<feature type="transmembrane region" description="Helical" evidence="5">
    <location>
        <begin position="219"/>
        <end position="237"/>
    </location>
</feature>
<dbReference type="PRINTS" id="PR00088">
    <property type="entry name" value="HAEMOXYGNASE"/>
</dbReference>
<dbReference type="PANTHER" id="PTHR10720">
    <property type="entry name" value="HEME OXYGENASE"/>
    <property type="match status" value="1"/>
</dbReference>
<dbReference type="PIRSF" id="PIRSF000343">
    <property type="entry name" value="Haem_Oase"/>
    <property type="match status" value="1"/>
</dbReference>
<proteinExistence type="inferred from homology"/>
<dbReference type="EC" id="1.14.14.18" evidence="4"/>
<keyword evidence="3 4" id="KW-0408">Iron</keyword>
<evidence type="ECO:0000256" key="1">
    <source>
        <dbReference type="ARBA" id="ARBA00022617"/>
    </source>
</evidence>
<dbReference type="Proteomes" id="UP000069940">
    <property type="component" value="Unassembled WGS sequence"/>
</dbReference>
<evidence type="ECO:0000313" key="7">
    <source>
        <dbReference type="Proteomes" id="UP000069940"/>
    </source>
</evidence>
<name>A0ABM1ZQQ5_AEDAL</name>
<evidence type="ECO:0000313" key="6">
    <source>
        <dbReference type="EnsemblMetazoa" id="AALFPA23_020769.P30661"/>
    </source>
</evidence>
<reference evidence="7" key="1">
    <citation type="journal article" date="2015" name="Proc. Natl. Acad. Sci. U.S.A.">
        <title>Genome sequence of the Asian Tiger mosquito, Aedes albopictus, reveals insights into its biology, genetics, and evolution.</title>
        <authorList>
            <person name="Chen X.G."/>
            <person name="Jiang X."/>
            <person name="Gu J."/>
            <person name="Xu M."/>
            <person name="Wu Y."/>
            <person name="Deng Y."/>
            <person name="Zhang C."/>
            <person name="Bonizzoni M."/>
            <person name="Dermauw W."/>
            <person name="Vontas J."/>
            <person name="Armbruster P."/>
            <person name="Huang X."/>
            <person name="Yang Y."/>
            <person name="Zhang H."/>
            <person name="He W."/>
            <person name="Peng H."/>
            <person name="Liu Y."/>
            <person name="Wu K."/>
            <person name="Chen J."/>
            <person name="Lirakis M."/>
            <person name="Topalis P."/>
            <person name="Van Leeuwen T."/>
            <person name="Hall A.B."/>
            <person name="Jiang X."/>
            <person name="Thorpe C."/>
            <person name="Mueller R.L."/>
            <person name="Sun C."/>
            <person name="Waterhouse R.M."/>
            <person name="Yan G."/>
            <person name="Tu Z.J."/>
            <person name="Fang X."/>
            <person name="James A.A."/>
        </authorList>
    </citation>
    <scope>NUCLEOTIDE SEQUENCE [LARGE SCALE GENOMIC DNA]</scope>
    <source>
        <strain evidence="7">Foshan</strain>
    </source>
</reference>
<protein>
    <recommendedName>
        <fullName evidence="4">Heme oxygenase</fullName>
        <ecNumber evidence="4">1.14.14.18</ecNumber>
    </recommendedName>
</protein>
<comment type="catalytic activity">
    <reaction evidence="4">
        <text>heme b + 3 reduced [NADPH--hemoprotein reductase] + 3 O2 = biliverdin IXalpha + CO + Fe(2+) + 3 oxidized [NADPH--hemoprotein reductase] + 3 H2O + H(+)</text>
        <dbReference type="Rhea" id="RHEA:21764"/>
        <dbReference type="Rhea" id="RHEA-COMP:11964"/>
        <dbReference type="Rhea" id="RHEA-COMP:11965"/>
        <dbReference type="ChEBI" id="CHEBI:15377"/>
        <dbReference type="ChEBI" id="CHEBI:15378"/>
        <dbReference type="ChEBI" id="CHEBI:15379"/>
        <dbReference type="ChEBI" id="CHEBI:17245"/>
        <dbReference type="ChEBI" id="CHEBI:29033"/>
        <dbReference type="ChEBI" id="CHEBI:57618"/>
        <dbReference type="ChEBI" id="CHEBI:57991"/>
        <dbReference type="ChEBI" id="CHEBI:58210"/>
        <dbReference type="ChEBI" id="CHEBI:60344"/>
        <dbReference type="EC" id="1.14.14.18"/>
    </reaction>
</comment>
<keyword evidence="7" id="KW-1185">Reference proteome</keyword>
<evidence type="ECO:0000256" key="2">
    <source>
        <dbReference type="ARBA" id="ARBA00022723"/>
    </source>
</evidence>
<keyword evidence="5" id="KW-1133">Transmembrane helix</keyword>
<dbReference type="Gene3D" id="1.20.910.10">
    <property type="entry name" value="Heme oxygenase-like"/>
    <property type="match status" value="1"/>
</dbReference>
<accession>A0ABM1ZQQ5</accession>